<gene>
    <name evidence="2" type="ORF">BCR41DRAFT_357912</name>
</gene>
<name>A0A1Y2GGR4_9FUNG</name>
<dbReference type="EMBL" id="MCFF01000031">
    <property type="protein sequence ID" value="ORZ10378.1"/>
    <property type="molecule type" value="Genomic_DNA"/>
</dbReference>
<dbReference type="Proteomes" id="UP000193648">
    <property type="component" value="Unassembled WGS sequence"/>
</dbReference>
<accession>A0A1Y2GGR4</accession>
<dbReference type="GeneID" id="33566814"/>
<dbReference type="AlphaFoldDB" id="A0A1Y2GGR4"/>
<keyword evidence="3" id="KW-1185">Reference proteome</keyword>
<reference evidence="2 3" key="1">
    <citation type="submission" date="2016-07" db="EMBL/GenBank/DDBJ databases">
        <title>Pervasive Adenine N6-methylation of Active Genes in Fungi.</title>
        <authorList>
            <consortium name="DOE Joint Genome Institute"/>
            <person name="Mondo S.J."/>
            <person name="Dannebaum R.O."/>
            <person name="Kuo R.C."/>
            <person name="Labutti K."/>
            <person name="Haridas S."/>
            <person name="Kuo A."/>
            <person name="Salamov A."/>
            <person name="Ahrendt S.R."/>
            <person name="Lipzen A."/>
            <person name="Sullivan W."/>
            <person name="Andreopoulos W.B."/>
            <person name="Clum A."/>
            <person name="Lindquist E."/>
            <person name="Daum C."/>
            <person name="Ramamoorthy G.K."/>
            <person name="Gryganskyi A."/>
            <person name="Culley D."/>
            <person name="Magnuson J.K."/>
            <person name="James T.Y."/>
            <person name="O'Malley M.A."/>
            <person name="Stajich J.E."/>
            <person name="Spatafora J.W."/>
            <person name="Visel A."/>
            <person name="Grigoriev I.V."/>
        </authorList>
    </citation>
    <scope>NUCLEOTIDE SEQUENCE [LARGE SCALE GENOMIC DNA]</scope>
    <source>
        <strain evidence="2 3">NRRL 3116</strain>
    </source>
</reference>
<dbReference type="OrthoDB" id="9988732at2759"/>
<evidence type="ECO:0000313" key="2">
    <source>
        <dbReference type="EMBL" id="ORZ10378.1"/>
    </source>
</evidence>
<dbReference type="InterPro" id="IPR036282">
    <property type="entry name" value="Glutathione-S-Trfase_C_sf"/>
</dbReference>
<dbReference type="InterPro" id="IPR010987">
    <property type="entry name" value="Glutathione-S-Trfase_C-like"/>
</dbReference>
<comment type="caution">
    <text evidence="2">The sequence shown here is derived from an EMBL/GenBank/DDBJ whole genome shotgun (WGS) entry which is preliminary data.</text>
</comment>
<protein>
    <recommendedName>
        <fullName evidence="1">GST C-terminal domain-containing protein</fullName>
    </recommendedName>
</protein>
<dbReference type="PROSITE" id="PS50405">
    <property type="entry name" value="GST_CTER"/>
    <property type="match status" value="1"/>
</dbReference>
<dbReference type="SUPFAM" id="SSF47616">
    <property type="entry name" value="GST C-terminal domain-like"/>
    <property type="match status" value="1"/>
</dbReference>
<feature type="domain" description="GST C-terminal" evidence="1">
    <location>
        <begin position="134"/>
        <end position="313"/>
    </location>
</feature>
<organism evidence="2 3">
    <name type="scientific">Lobosporangium transversale</name>
    <dbReference type="NCBI Taxonomy" id="64571"/>
    <lineage>
        <taxon>Eukaryota</taxon>
        <taxon>Fungi</taxon>
        <taxon>Fungi incertae sedis</taxon>
        <taxon>Mucoromycota</taxon>
        <taxon>Mortierellomycotina</taxon>
        <taxon>Mortierellomycetes</taxon>
        <taxon>Mortierellales</taxon>
        <taxon>Mortierellaceae</taxon>
        <taxon>Lobosporangium</taxon>
    </lineage>
</organism>
<dbReference type="CDD" id="cd00299">
    <property type="entry name" value="GST_C_family"/>
    <property type="match status" value="1"/>
</dbReference>
<evidence type="ECO:0000259" key="1">
    <source>
        <dbReference type="PROSITE" id="PS50405"/>
    </source>
</evidence>
<proteinExistence type="predicted"/>
<sequence>MDTDSVSQKEVLSTKDGLHFSLRSIPFSHYNEKARWALDYFQIPYVEYRSLPMCHMISMFKYRAKGAPWVAEGSPFVTPFLMVTPTTAAAGKKLEAKECITFNDSTAIMSFLSDQYGAPAGDSKSAPTSLYSNNEETKAKILALEDRFDKMIGPHVRRYVYYEALIKSPKKVGRALGHHDNAGKLQSWIWSLFFPLISYILIKLFHVNDASAARSKDIIRREFEHISRVLESGPPGPAYLIGNQFTAADLTLASLAAMVVGVLQEDGYGAWVPPVTEWTPEAQSFCQELRKTTAGKHVVECYKLHRGQKAPGSSYGFNFFGLW</sequence>
<dbReference type="InParanoid" id="A0A1Y2GGR4"/>
<dbReference type="RefSeq" id="XP_021879285.1">
    <property type="nucleotide sequence ID" value="XM_022024970.1"/>
</dbReference>
<evidence type="ECO:0000313" key="3">
    <source>
        <dbReference type="Proteomes" id="UP000193648"/>
    </source>
</evidence>